<sequence>MDFNHYVDGALTSLLDTAKFLKEISDSVSDLGGGDEIRNLVEENASSRVEQAEKIIELKTKHKGHLEAMQQAKDESTTVEEFERIWEERRDALDRKPIDVKSAAEYQSFKRAVESTLAQPEANETGDDDVVPMELPGVNVFSPYDPWTKALIKNPVRNKVCGHIYDRDYVHSLIKDNIGIRCPVAGCANRAYINPGHLIEDAQIRHKMRQVMNQIAKVDIDEVSSDDEESK</sequence>
<evidence type="ECO:0000256" key="7">
    <source>
        <dbReference type="ARBA" id="ARBA00022771"/>
    </source>
</evidence>
<dbReference type="CDD" id="cd16651">
    <property type="entry name" value="SPL-RING_NSE2"/>
    <property type="match status" value="1"/>
</dbReference>
<accession>A0ABM5HNF9</accession>
<comment type="pathway">
    <text evidence="2">Protein modification; protein sumoylation.</text>
</comment>
<name>A0ABM5HNF9_DRORH</name>
<dbReference type="Pfam" id="PF11789">
    <property type="entry name" value="zf-Nse"/>
    <property type="match status" value="1"/>
</dbReference>
<evidence type="ECO:0000256" key="12">
    <source>
        <dbReference type="ARBA" id="ARBA00032533"/>
    </source>
</evidence>
<dbReference type="Gene3D" id="3.30.40.10">
    <property type="entry name" value="Zinc/RING finger domain, C3HC4 (zinc finger)"/>
    <property type="match status" value="1"/>
</dbReference>
<evidence type="ECO:0000256" key="4">
    <source>
        <dbReference type="ARBA" id="ARBA00020923"/>
    </source>
</evidence>
<comment type="similarity">
    <text evidence="3">Belongs to the NSE2 family.</text>
</comment>
<keyword evidence="15" id="KW-1185">Reference proteome</keyword>
<evidence type="ECO:0000313" key="15">
    <source>
        <dbReference type="Proteomes" id="UP001652680"/>
    </source>
</evidence>
<keyword evidence="6" id="KW-0479">Metal-binding</keyword>
<evidence type="ECO:0000256" key="8">
    <source>
        <dbReference type="ARBA" id="ARBA00022786"/>
    </source>
</evidence>
<dbReference type="PANTHER" id="PTHR21330:SF1">
    <property type="entry name" value="E3 SUMO-PROTEIN LIGASE NSE2"/>
    <property type="match status" value="1"/>
</dbReference>
<evidence type="ECO:0000256" key="9">
    <source>
        <dbReference type="ARBA" id="ARBA00022833"/>
    </source>
</evidence>
<dbReference type="PANTHER" id="PTHR21330">
    <property type="entry name" value="E3 SUMO-PROTEIN LIGASE NSE2"/>
    <property type="match status" value="1"/>
</dbReference>
<dbReference type="RefSeq" id="XP_016982911.2">
    <property type="nucleotide sequence ID" value="XM_017127422.2"/>
</dbReference>
<evidence type="ECO:0000256" key="10">
    <source>
        <dbReference type="ARBA" id="ARBA00023242"/>
    </source>
</evidence>
<comment type="subcellular location">
    <subcellularLocation>
        <location evidence="1">Nucleus</location>
    </subcellularLocation>
</comment>
<evidence type="ECO:0000256" key="5">
    <source>
        <dbReference type="ARBA" id="ARBA00022679"/>
    </source>
</evidence>
<evidence type="ECO:0000256" key="11">
    <source>
        <dbReference type="ARBA" id="ARBA00031731"/>
    </source>
</evidence>
<evidence type="ECO:0000256" key="1">
    <source>
        <dbReference type="ARBA" id="ARBA00004123"/>
    </source>
</evidence>
<reference evidence="14" key="2">
    <citation type="submission" date="2025-05" db="UniProtKB">
        <authorList>
            <consortium name="EnsemblMetazoa"/>
        </authorList>
    </citation>
    <scope>IDENTIFICATION</scope>
</reference>
<keyword evidence="10" id="KW-0539">Nucleus</keyword>
<keyword evidence="5" id="KW-0808">Transferase</keyword>
<proteinExistence type="inferred from homology"/>
<feature type="domain" description="SP-RING-type" evidence="13">
    <location>
        <begin position="141"/>
        <end position="188"/>
    </location>
</feature>
<organism evidence="14 15">
    <name type="scientific">Drosophila rhopaloa</name>
    <name type="common">Fruit fly</name>
    <dbReference type="NCBI Taxonomy" id="1041015"/>
    <lineage>
        <taxon>Eukaryota</taxon>
        <taxon>Metazoa</taxon>
        <taxon>Ecdysozoa</taxon>
        <taxon>Arthropoda</taxon>
        <taxon>Hexapoda</taxon>
        <taxon>Insecta</taxon>
        <taxon>Pterygota</taxon>
        <taxon>Neoptera</taxon>
        <taxon>Endopterygota</taxon>
        <taxon>Diptera</taxon>
        <taxon>Brachycera</taxon>
        <taxon>Muscomorpha</taxon>
        <taxon>Ephydroidea</taxon>
        <taxon>Drosophilidae</taxon>
        <taxon>Drosophila</taxon>
        <taxon>Sophophora</taxon>
    </lineage>
</organism>
<evidence type="ECO:0000259" key="13">
    <source>
        <dbReference type="Pfam" id="PF11789"/>
    </source>
</evidence>
<evidence type="ECO:0000313" key="14">
    <source>
        <dbReference type="EnsemblMetazoa" id="XP_016982911.2"/>
    </source>
</evidence>
<dbReference type="InterPro" id="IPR013083">
    <property type="entry name" value="Znf_RING/FYVE/PHD"/>
</dbReference>
<protein>
    <recommendedName>
        <fullName evidence="4">E3 SUMO-protein ligase NSE2</fullName>
    </recommendedName>
    <alternativeName>
        <fullName evidence="11">E3 SUMO-protein transferase NSE2</fullName>
    </alternativeName>
    <alternativeName>
        <fullName evidence="12">Non-structural maintenance of chromosomes element 2 homolog</fullName>
    </alternativeName>
</protein>
<evidence type="ECO:0000256" key="3">
    <source>
        <dbReference type="ARBA" id="ARBA00008212"/>
    </source>
</evidence>
<keyword evidence="9" id="KW-0862">Zinc</keyword>
<dbReference type="EnsemblMetazoa" id="XM_017127422.2">
    <property type="protein sequence ID" value="XP_016982911.2"/>
    <property type="gene ID" value="LOC108047306"/>
</dbReference>
<keyword evidence="7" id="KW-0863">Zinc-finger</keyword>
<dbReference type="InterPro" id="IPR004181">
    <property type="entry name" value="Znf_MIZ"/>
</dbReference>
<evidence type="ECO:0000256" key="6">
    <source>
        <dbReference type="ARBA" id="ARBA00022723"/>
    </source>
</evidence>
<dbReference type="Proteomes" id="UP001652680">
    <property type="component" value="Unassembled WGS sequence"/>
</dbReference>
<dbReference type="InterPro" id="IPR026846">
    <property type="entry name" value="Nse2(Mms21)"/>
</dbReference>
<dbReference type="GeneID" id="108047306"/>
<keyword evidence="8" id="KW-0833">Ubl conjugation pathway</keyword>
<evidence type="ECO:0000256" key="2">
    <source>
        <dbReference type="ARBA" id="ARBA00004718"/>
    </source>
</evidence>
<reference evidence="15" key="1">
    <citation type="journal article" date="2021" name="Elife">
        <title>Highly contiguous assemblies of 101 drosophilid genomes.</title>
        <authorList>
            <person name="Kim B.Y."/>
            <person name="Wang J.R."/>
            <person name="Miller D.E."/>
            <person name="Barmina O."/>
            <person name="Delaney E."/>
            <person name="Thompson A."/>
            <person name="Comeault A.A."/>
            <person name="Peede D."/>
            <person name="D'Agostino E.R."/>
            <person name="Pelaez J."/>
            <person name="Aguilar J.M."/>
            <person name="Haji D."/>
            <person name="Matsunaga T."/>
            <person name="Armstrong E.E."/>
            <person name="Zych M."/>
            <person name="Ogawa Y."/>
            <person name="Stamenkovic-Radak M."/>
            <person name="Jelic M."/>
            <person name="Veselinovic M.S."/>
            <person name="Tanaskovic M."/>
            <person name="Eric P."/>
            <person name="Gao J.J."/>
            <person name="Katoh T.K."/>
            <person name="Toda M.J."/>
            <person name="Watabe H."/>
            <person name="Watada M."/>
            <person name="Davis J.S."/>
            <person name="Moyle L.C."/>
            <person name="Manoli G."/>
            <person name="Bertolini E."/>
            <person name="Kostal V."/>
            <person name="Hawley R.S."/>
            <person name="Takahashi A."/>
            <person name="Jones C.D."/>
            <person name="Price D.K."/>
            <person name="Whiteman N."/>
            <person name="Kopp A."/>
            <person name="Matute D.R."/>
            <person name="Petrov D.A."/>
        </authorList>
    </citation>
    <scope>NUCLEOTIDE SEQUENCE [LARGE SCALE GENOMIC DNA]</scope>
</reference>